<evidence type="ECO:0000313" key="3">
    <source>
        <dbReference type="EMBL" id="PRP66331.1"/>
    </source>
</evidence>
<dbReference type="OrthoDB" id="9770517at2"/>
<evidence type="ECO:0000256" key="2">
    <source>
        <dbReference type="RuleBase" id="RU362097"/>
    </source>
</evidence>
<comment type="similarity">
    <text evidence="1 2">Belongs to the outer membrane factor (OMF) (TC 1.B.17) family.</text>
</comment>
<dbReference type="GO" id="GO:0015562">
    <property type="term" value="F:efflux transmembrane transporter activity"/>
    <property type="evidence" value="ECO:0007669"/>
    <property type="project" value="InterPro"/>
</dbReference>
<dbReference type="Pfam" id="PF02321">
    <property type="entry name" value="OEP"/>
    <property type="match status" value="2"/>
</dbReference>
<dbReference type="SUPFAM" id="SSF56954">
    <property type="entry name" value="Outer membrane efflux proteins (OEP)"/>
    <property type="match status" value="1"/>
</dbReference>
<dbReference type="InterPro" id="IPR010131">
    <property type="entry name" value="MdtP/NodT-like"/>
</dbReference>
<dbReference type="PANTHER" id="PTHR30203:SF33">
    <property type="entry name" value="BLR4455 PROTEIN"/>
    <property type="match status" value="1"/>
</dbReference>
<reference evidence="3 4" key="1">
    <citation type="submission" date="2016-11" db="EMBL/GenBank/DDBJ databases">
        <title>Trade-off between light-utilization and light-protection in marine flavobacteria.</title>
        <authorList>
            <person name="Kumagai Y."/>
        </authorList>
    </citation>
    <scope>NUCLEOTIDE SEQUENCE [LARGE SCALE GENOMIC DNA]</scope>
    <source>
        <strain evidence="3 4">JCM 17109</strain>
    </source>
</reference>
<comment type="subcellular location">
    <subcellularLocation>
        <location evidence="2">Cell membrane</location>
        <topology evidence="2">Lipid-anchor</topology>
    </subcellularLocation>
</comment>
<evidence type="ECO:0008006" key="5">
    <source>
        <dbReference type="Google" id="ProtNLM"/>
    </source>
</evidence>
<comment type="caution">
    <text evidence="3">The sequence shown here is derived from an EMBL/GenBank/DDBJ whole genome shotgun (WGS) entry which is preliminary data.</text>
</comment>
<keyword evidence="2" id="KW-0472">Membrane</keyword>
<keyword evidence="2" id="KW-0564">Palmitate</keyword>
<accession>A0A2S9WS79</accession>
<proteinExistence type="inferred from homology"/>
<evidence type="ECO:0000256" key="1">
    <source>
        <dbReference type="ARBA" id="ARBA00007613"/>
    </source>
</evidence>
<dbReference type="EMBL" id="MQUC01000003">
    <property type="protein sequence ID" value="PRP66331.1"/>
    <property type="molecule type" value="Genomic_DNA"/>
</dbReference>
<dbReference type="Gene3D" id="1.20.1600.10">
    <property type="entry name" value="Outer membrane efflux proteins (OEP)"/>
    <property type="match status" value="1"/>
</dbReference>
<keyword evidence="4" id="KW-1185">Reference proteome</keyword>
<dbReference type="RefSeq" id="WP_105982171.1">
    <property type="nucleotide sequence ID" value="NZ_MQUC01000003.1"/>
</dbReference>
<dbReference type="Gene3D" id="2.20.200.10">
    <property type="entry name" value="Outer membrane efflux proteins (OEP)"/>
    <property type="match status" value="1"/>
</dbReference>
<dbReference type="GO" id="GO:0005886">
    <property type="term" value="C:plasma membrane"/>
    <property type="evidence" value="ECO:0007669"/>
    <property type="project" value="UniProtKB-SubCell"/>
</dbReference>
<dbReference type="Proteomes" id="UP000239532">
    <property type="component" value="Unassembled WGS sequence"/>
</dbReference>
<gene>
    <name evidence="3" type="ORF">BST86_04120</name>
</gene>
<sequence>MVWIIISCSPKTASLETPIDYSEDFSNTGNQEIPDEWWTTFEDEQLNSLIDSALSDNLSIASIWEQFQAEKENVRIQGSNQWPQVEASLRSGISRPQPDFAGGENTQAGLSASYEVDLWGRIKATKNAATFRATASYYDYQTATMSLSAEVSIAYFNVLSALQQIDLIKEQININERITKLIKARFSSGQLRAVDVLRQQQLLESTKALQIRAEQDLELAQNQLALLVGKPAQSNLLIKKRSLPKVDSLPATGLPLELTRRRPDLKSAYQRVLAADRDFAAAISNKYPRLSFTVATQARSNTYANLFQDWAYSISGNLVAPIFYGGRLKAEANQAESLKQSALYDYGQTVLIAFREVEDALINELKQKERMEVLERQLSLSDKTNRQIRLEFLNGFSEYLDLLIALNEQQQLRREQITAQQELLEFRVSLYRALAGSFKTIRENEINE</sequence>
<keyword evidence="2" id="KW-0449">Lipoprotein</keyword>
<keyword evidence="2" id="KW-0812">Transmembrane</keyword>
<name>A0A2S9WS79_9FLAO</name>
<dbReference type="InterPro" id="IPR003423">
    <property type="entry name" value="OMP_efflux"/>
</dbReference>
<evidence type="ECO:0000313" key="4">
    <source>
        <dbReference type="Proteomes" id="UP000239532"/>
    </source>
</evidence>
<organism evidence="3 4">
    <name type="scientific">Nonlabens agnitus</name>
    <dbReference type="NCBI Taxonomy" id="870484"/>
    <lineage>
        <taxon>Bacteria</taxon>
        <taxon>Pseudomonadati</taxon>
        <taxon>Bacteroidota</taxon>
        <taxon>Flavobacteriia</taxon>
        <taxon>Flavobacteriales</taxon>
        <taxon>Flavobacteriaceae</taxon>
        <taxon>Nonlabens</taxon>
    </lineage>
</organism>
<dbReference type="AlphaFoldDB" id="A0A2S9WS79"/>
<protein>
    <recommendedName>
        <fullName evidence="5">RND transporter</fullName>
    </recommendedName>
</protein>
<dbReference type="NCBIfam" id="TIGR01845">
    <property type="entry name" value="outer_NodT"/>
    <property type="match status" value="1"/>
</dbReference>
<keyword evidence="2" id="KW-1134">Transmembrane beta strand</keyword>
<dbReference type="PANTHER" id="PTHR30203">
    <property type="entry name" value="OUTER MEMBRANE CATION EFFLUX PROTEIN"/>
    <property type="match status" value="1"/>
</dbReference>